<dbReference type="RefSeq" id="WP_339093166.1">
    <property type="nucleotide sequence ID" value="NZ_LR743508.1"/>
</dbReference>
<feature type="binding site" description="axial binding residue" evidence="9">
    <location>
        <position position="146"/>
    </location>
    <ligand>
        <name>heme c</name>
        <dbReference type="ChEBI" id="CHEBI:61717"/>
        <label>2</label>
    </ligand>
    <ligandPart>
        <name>Fe</name>
        <dbReference type="ChEBI" id="CHEBI:18248"/>
    </ligandPart>
</feature>
<dbReference type="GO" id="GO:0042597">
    <property type="term" value="C:periplasmic space"/>
    <property type="evidence" value="ECO:0007669"/>
    <property type="project" value="UniProtKB-SubCell"/>
</dbReference>
<keyword evidence="2" id="KW-0813">Transport</keyword>
<proteinExistence type="predicted"/>
<dbReference type="PIRSF" id="PIRSF000005">
    <property type="entry name" value="Cytochrome_c4"/>
    <property type="match status" value="1"/>
</dbReference>
<evidence type="ECO:0000256" key="6">
    <source>
        <dbReference type="ARBA" id="ARBA00022982"/>
    </source>
</evidence>
<feature type="binding site" description="axial binding residue" evidence="9">
    <location>
        <position position="52"/>
    </location>
    <ligand>
        <name>heme c</name>
        <dbReference type="ChEBI" id="CHEBI:61717"/>
        <label>1</label>
    </ligand>
    <ligandPart>
        <name>Fe</name>
        <dbReference type="ChEBI" id="CHEBI:18248"/>
    </ligandPart>
</feature>
<feature type="chain" id="PRO_5025388841" evidence="10">
    <location>
        <begin position="27"/>
        <end position="218"/>
    </location>
</feature>
<accession>A0A679JSI5</accession>
<keyword evidence="3 8" id="KW-0349">Heme</keyword>
<dbReference type="PROSITE" id="PS51257">
    <property type="entry name" value="PROKAR_LIPOPROTEIN"/>
    <property type="match status" value="1"/>
</dbReference>
<dbReference type="EMBL" id="LR743508">
    <property type="protein sequence ID" value="CAA2109223.1"/>
    <property type="molecule type" value="Genomic_DNA"/>
</dbReference>
<evidence type="ECO:0000256" key="3">
    <source>
        <dbReference type="ARBA" id="ARBA00022617"/>
    </source>
</evidence>
<evidence type="ECO:0000256" key="2">
    <source>
        <dbReference type="ARBA" id="ARBA00022448"/>
    </source>
</evidence>
<evidence type="ECO:0000256" key="5">
    <source>
        <dbReference type="ARBA" id="ARBA00022764"/>
    </source>
</evidence>
<keyword evidence="6" id="KW-0249">Electron transport</keyword>
<dbReference type="InterPro" id="IPR050597">
    <property type="entry name" value="Cytochrome_c_Oxidase_Subunit"/>
</dbReference>
<dbReference type="InterPro" id="IPR036909">
    <property type="entry name" value="Cyt_c-like_dom_sf"/>
</dbReference>
<feature type="binding site" description="axial binding residue" evidence="9">
    <location>
        <position position="186"/>
    </location>
    <ligand>
        <name>heme c</name>
        <dbReference type="ChEBI" id="CHEBI:61717"/>
        <label>2</label>
    </ligand>
    <ligandPart>
        <name>Fe</name>
        <dbReference type="ChEBI" id="CHEBI:18248"/>
    </ligandPart>
</feature>
<dbReference type="GO" id="GO:0020037">
    <property type="term" value="F:heme binding"/>
    <property type="evidence" value="ECO:0007669"/>
    <property type="project" value="InterPro"/>
</dbReference>
<dbReference type="InterPro" id="IPR009056">
    <property type="entry name" value="Cyt_c-like_dom"/>
</dbReference>
<dbReference type="Gene3D" id="1.10.760.10">
    <property type="entry name" value="Cytochrome c-like domain"/>
    <property type="match status" value="2"/>
</dbReference>
<feature type="signal peptide" evidence="10">
    <location>
        <begin position="1"/>
        <end position="26"/>
    </location>
</feature>
<evidence type="ECO:0000313" key="12">
    <source>
        <dbReference type="EMBL" id="CAA2109223.1"/>
    </source>
</evidence>
<organism evidence="12">
    <name type="scientific">Variovorax paradoxus</name>
    <dbReference type="NCBI Taxonomy" id="34073"/>
    <lineage>
        <taxon>Bacteria</taxon>
        <taxon>Pseudomonadati</taxon>
        <taxon>Pseudomonadota</taxon>
        <taxon>Betaproteobacteria</taxon>
        <taxon>Burkholderiales</taxon>
        <taxon>Comamonadaceae</taxon>
        <taxon>Variovorax</taxon>
    </lineage>
</organism>
<dbReference type="Pfam" id="PF00034">
    <property type="entry name" value="Cytochrom_C"/>
    <property type="match status" value="2"/>
</dbReference>
<protein>
    <submittedName>
        <fullName evidence="12">Cytochrome c4</fullName>
    </submittedName>
</protein>
<evidence type="ECO:0000256" key="7">
    <source>
        <dbReference type="ARBA" id="ARBA00023004"/>
    </source>
</evidence>
<evidence type="ECO:0000259" key="11">
    <source>
        <dbReference type="PROSITE" id="PS51007"/>
    </source>
</evidence>
<dbReference type="PANTHER" id="PTHR33751">
    <property type="entry name" value="CBB3-TYPE CYTOCHROME C OXIDASE SUBUNIT FIXP"/>
    <property type="match status" value="1"/>
</dbReference>
<evidence type="ECO:0000256" key="1">
    <source>
        <dbReference type="ARBA" id="ARBA00004418"/>
    </source>
</evidence>
<keyword evidence="7 9" id="KW-0408">Iron</keyword>
<feature type="domain" description="Cytochrome c" evidence="11">
    <location>
        <begin position="32"/>
        <end position="114"/>
    </location>
</feature>
<name>A0A679JSI5_VARPD</name>
<dbReference type="PROSITE" id="PS51007">
    <property type="entry name" value="CYTC"/>
    <property type="match status" value="2"/>
</dbReference>
<comment type="subcellular location">
    <subcellularLocation>
        <location evidence="1">Periplasm</location>
    </subcellularLocation>
</comment>
<keyword evidence="10" id="KW-0732">Signal</keyword>
<dbReference type="SUPFAM" id="SSF46626">
    <property type="entry name" value="Cytochrome c"/>
    <property type="match status" value="2"/>
</dbReference>
<dbReference type="AlphaFoldDB" id="A0A679JSI5"/>
<sequence length="218" mass="22907">MKGAHLIVVRCALAAIVMAAACSAGAQGTKTAPAAKGSVYAQRYAELCASCHGANGRSDMAGTPVLAGQHSFYAITQLFLFREGRRDNPAMSTIAKGMKDEDLRGFSDFIGTLAPVPAPPAATAPDAARMARGQALAQENRCVLCHGADLAGGQQVPRIAQQHEDYLQLTLQGFRTGKRPGYTQAMTEAVGRMPPEDLDTLAYYVARFPGGAAKAAPR</sequence>
<gene>
    <name evidence="12" type="ORF">VVAX_05494</name>
</gene>
<evidence type="ECO:0000256" key="4">
    <source>
        <dbReference type="ARBA" id="ARBA00022723"/>
    </source>
</evidence>
<reference evidence="12" key="1">
    <citation type="submission" date="2019-12" db="EMBL/GenBank/DDBJ databases">
        <authorList>
            <person name="Cremers G."/>
        </authorList>
    </citation>
    <scope>NUCLEOTIDE SEQUENCE</scope>
    <source>
        <strain evidence="12">Vvax</strain>
    </source>
</reference>
<evidence type="ECO:0000256" key="10">
    <source>
        <dbReference type="SAM" id="SignalP"/>
    </source>
</evidence>
<feature type="binding site" description="covalent" evidence="8">
    <location>
        <position position="51"/>
    </location>
    <ligand>
        <name>heme c</name>
        <dbReference type="ChEBI" id="CHEBI:61717"/>
        <label>1</label>
    </ligand>
</feature>
<feature type="binding site" description="covalent" evidence="8">
    <location>
        <position position="142"/>
    </location>
    <ligand>
        <name>heme c</name>
        <dbReference type="ChEBI" id="CHEBI:61717"/>
        <label>2</label>
    </ligand>
</feature>
<comment type="PTM">
    <text evidence="8">Binds 2 heme c groups covalently per subunit.</text>
</comment>
<evidence type="ECO:0000256" key="8">
    <source>
        <dbReference type="PIRSR" id="PIRSR000005-1"/>
    </source>
</evidence>
<keyword evidence="4 9" id="KW-0479">Metal-binding</keyword>
<keyword evidence="5" id="KW-0574">Periplasm</keyword>
<feature type="binding site" description="axial binding residue" evidence="9">
    <location>
        <position position="91"/>
    </location>
    <ligand>
        <name>heme c</name>
        <dbReference type="ChEBI" id="CHEBI:61717"/>
        <label>1</label>
    </ligand>
    <ligandPart>
        <name>Fe</name>
        <dbReference type="ChEBI" id="CHEBI:18248"/>
    </ligandPart>
</feature>
<dbReference type="PANTHER" id="PTHR33751:SF9">
    <property type="entry name" value="CYTOCHROME C4"/>
    <property type="match status" value="1"/>
</dbReference>
<dbReference type="InterPro" id="IPR024167">
    <property type="entry name" value="Cytochrome_c4-like"/>
</dbReference>
<feature type="binding site" description="covalent" evidence="8">
    <location>
        <position position="48"/>
    </location>
    <ligand>
        <name>heme c</name>
        <dbReference type="ChEBI" id="CHEBI:61717"/>
        <label>1</label>
    </ligand>
</feature>
<dbReference type="GO" id="GO:0005506">
    <property type="term" value="F:iron ion binding"/>
    <property type="evidence" value="ECO:0007669"/>
    <property type="project" value="InterPro"/>
</dbReference>
<evidence type="ECO:0000256" key="9">
    <source>
        <dbReference type="PIRSR" id="PIRSR000005-2"/>
    </source>
</evidence>
<feature type="domain" description="Cytochrome c" evidence="11">
    <location>
        <begin position="128"/>
        <end position="209"/>
    </location>
</feature>
<dbReference type="GO" id="GO:0009055">
    <property type="term" value="F:electron transfer activity"/>
    <property type="evidence" value="ECO:0007669"/>
    <property type="project" value="InterPro"/>
</dbReference>
<feature type="binding site" description="covalent" evidence="8">
    <location>
        <position position="145"/>
    </location>
    <ligand>
        <name>heme c</name>
        <dbReference type="ChEBI" id="CHEBI:61717"/>
        <label>2</label>
    </ligand>
</feature>